<dbReference type="InParanoid" id="J4KM93"/>
<dbReference type="InterPro" id="IPR015328">
    <property type="entry name" value="DUF1965"/>
</dbReference>
<keyword evidence="6" id="KW-1185">Reference proteome</keyword>
<dbReference type="GO" id="GO:0009308">
    <property type="term" value="P:amine metabolic process"/>
    <property type="evidence" value="ECO:0007669"/>
    <property type="project" value="InterPro"/>
</dbReference>
<dbReference type="EMBL" id="JH725174">
    <property type="protein sequence ID" value="EJP63554.1"/>
    <property type="molecule type" value="Genomic_DNA"/>
</dbReference>
<accession>J4KM93</accession>
<dbReference type="Proteomes" id="UP000002762">
    <property type="component" value="Unassembled WGS sequence"/>
</dbReference>
<dbReference type="Pfam" id="PF09248">
    <property type="entry name" value="DUF1965"/>
    <property type="match status" value="1"/>
</dbReference>
<dbReference type="Gene3D" id="3.10.450.40">
    <property type="match status" value="2"/>
</dbReference>
<dbReference type="Pfam" id="PF11917">
    <property type="entry name" value="DUF3435"/>
    <property type="match status" value="1"/>
</dbReference>
<feature type="compositionally biased region" description="Polar residues" evidence="2">
    <location>
        <begin position="652"/>
        <end position="663"/>
    </location>
</feature>
<dbReference type="PANTHER" id="PTHR37535">
    <property type="entry name" value="FLUG DOMAIN PROTEIN"/>
    <property type="match status" value="1"/>
</dbReference>
<gene>
    <name evidence="5" type="ORF">BBA_07480</name>
</gene>
<dbReference type="OrthoDB" id="3341590at2759"/>
<dbReference type="InterPro" id="IPR021842">
    <property type="entry name" value="DUF3435"/>
</dbReference>
<reference evidence="5 6" key="1">
    <citation type="journal article" date="2012" name="Sci. Rep.">
        <title>Genomic perspectives on the evolution of fungal entomopathogenicity in Beauveria bassiana.</title>
        <authorList>
            <person name="Xiao G."/>
            <person name="Ying S.H."/>
            <person name="Zheng P."/>
            <person name="Wang Z.L."/>
            <person name="Zhang S."/>
            <person name="Xie X.Q."/>
            <person name="Shang Y."/>
            <person name="St Leger R.J."/>
            <person name="Zhao G.P."/>
            <person name="Wang C."/>
            <person name="Feng M.G."/>
        </authorList>
    </citation>
    <scope>NUCLEOTIDE SEQUENCE [LARGE SCALE GENOMIC DNA]</scope>
    <source>
        <strain evidence="5 6">ARSEF 2860</strain>
    </source>
</reference>
<dbReference type="RefSeq" id="XP_008600799.1">
    <property type="nucleotide sequence ID" value="XM_008602577.1"/>
</dbReference>
<dbReference type="SUPFAM" id="SSF54416">
    <property type="entry name" value="Amine oxidase N-terminal region"/>
    <property type="match status" value="2"/>
</dbReference>
<sequence length="1384" mass="158341">MPIAVARTRHVNAPDNHHLDFLQFQRAKQLEKAAKPAPLSAEQHAANRECLSTVQFVQPNYSAETEINVCGILGRWKRYCNEMNVGDWRATIANLSRATTMDFFLFVCGNYKVRSWGSSGEYIRQFQQLYTTVTGRYMDRNDAKEVYKYHRNVLIPRFHLRAPNIDGKPVLNVDSLRVILTFNIAYDTSVFSLGRHRIQLTGCYQLLCYTGARPAELVDNERKGPKDGSREILFGQKVIQEADSDGSADRTLDKRSKELNKMLLRETTKRGRPKALCYEDILLMLVRHPATGKPVLAMAIKFIHHKGADNKPKPTIFFFTPTRKLIFDAVMVIVALALHDHAFDASCLTDANSLLSKDVWGPQDCMPIRWKKEKLKVPVFRRINGATLSENEAMLYSKLSYDMGRQSLESGHEKAWTPRFARRGAANAANGDAPDSVRDQMMRHDPQFATFFSAYLNEIANFDLQNAFLEEEKQSQLFRMFAHVSFTRDPRAVRDMVPDEVWANQPPDPEIVELEEERTKLKQGRYRIEDSQHEERIRTLTDEIRNKRTQRDRMTVKEYREYYFYNRPTWDIEAQARGEVDEEFEQPAIDLVIPEQARLAKILCLQPDSWTDEELFKHRAEAIDLMVALCDKKETGKTRRAQRPARIEASVKQVSPESDTSSELGFRPDPFPLLMETTQCPDCIGDEQLPVEARKFKYCRPPVLNDHFDDEHLGRRETAERRATPTPFQNYVQRAELLRPNKSQILSYLDGRSRNRPPRWATVLVYNGAGVNATLDEYAVGPLPPSAETTILPLTFYHNSGKSSSPNLVPDSLSDRDWPYSIAEGIADMTESILGSVINYGNRSSPDGLELFFRDAMVDGDGRTVRWGLFRKRGTKWEPMSLLSQNLYVKIDTTGRDPRNWKVLNWFYNDVLYNSTEAFRAAWMAPGFVITPPNLDGRWTHIDSRSSYSGQEKQSQTLEGSDTSHGSFVLDKKEKFVSWKGFEFYITFSSVTGLTLYDIRFQGEKILYELGLQEALSHYAGRDPFLGATKFLDTFWGMGQKMFELVPGFDCPDKAQYMDIHFLAQSRMNTHRNAICFFENQADYPLQRHTTDSYVSVSKNIYFVVRTVSTVGNYDYTIEYIFYLDGSIEVKFRASGYIQGTYYVPGESEDYGYRAHDLLATNLHDHVLNFKADFDILGQQNTFVRVGIEPATVQYPWAPGKPRNTMKLTRRVVETETGLNWPANAGSHFVVSNNDSSNRWGEKRGYRIMPGTGLGAPSHLTFQGSPTLGRAAEWALKDLWISRQKDTEARSSSPESVYITKDPMIDFGKFIDGETVVQEDLVVWFNLGNHHVPHSGDIPNTLQHTSASSIWFMPYNFLDRDPSRGQSESVLLPAPETHLQSLNS</sequence>
<dbReference type="Pfam" id="PF01179">
    <property type="entry name" value="Cu_amine_oxid"/>
    <property type="match status" value="1"/>
</dbReference>
<feature type="domain" description="DUF1965" evidence="4">
    <location>
        <begin position="880"/>
        <end position="946"/>
    </location>
</feature>
<dbReference type="GeneID" id="19890492"/>
<evidence type="ECO:0000313" key="6">
    <source>
        <dbReference type="Proteomes" id="UP000002762"/>
    </source>
</evidence>
<evidence type="ECO:0000256" key="2">
    <source>
        <dbReference type="SAM" id="MobiDB-lite"/>
    </source>
</evidence>
<dbReference type="InterPro" id="IPR036460">
    <property type="entry name" value="Cu_amine_oxidase_C_sf"/>
</dbReference>
<dbReference type="GO" id="GO:0008131">
    <property type="term" value="F:primary methylamine oxidase activity"/>
    <property type="evidence" value="ECO:0007669"/>
    <property type="project" value="InterPro"/>
</dbReference>
<evidence type="ECO:0000259" key="3">
    <source>
        <dbReference type="Pfam" id="PF01179"/>
    </source>
</evidence>
<comment type="cofactor">
    <cofactor evidence="1">
        <name>Cu cation</name>
        <dbReference type="ChEBI" id="CHEBI:23378"/>
    </cofactor>
</comment>
<protein>
    <submittedName>
        <fullName evidence="5">Membrane copper amine oxidase</fullName>
    </submittedName>
</protein>
<proteinExistence type="predicted"/>
<dbReference type="Gene3D" id="2.70.98.20">
    <property type="entry name" value="Copper amine oxidase, catalytic domain"/>
    <property type="match status" value="1"/>
</dbReference>
<evidence type="ECO:0000313" key="5">
    <source>
        <dbReference type="EMBL" id="EJP63554.1"/>
    </source>
</evidence>
<dbReference type="InterPro" id="IPR016182">
    <property type="entry name" value="Cu_amine_oxidase_N-reg"/>
</dbReference>
<dbReference type="STRING" id="655819.J4KM93"/>
<dbReference type="SUPFAM" id="SSF49998">
    <property type="entry name" value="Amine oxidase catalytic domain"/>
    <property type="match status" value="1"/>
</dbReference>
<feature type="region of interest" description="Disordered" evidence="2">
    <location>
        <begin position="637"/>
        <end position="668"/>
    </location>
</feature>
<organism evidence="5 6">
    <name type="scientific">Beauveria bassiana (strain ARSEF 2860)</name>
    <name type="common">White muscardine disease fungus</name>
    <name type="synonym">Tritirachium shiotae</name>
    <dbReference type="NCBI Taxonomy" id="655819"/>
    <lineage>
        <taxon>Eukaryota</taxon>
        <taxon>Fungi</taxon>
        <taxon>Dikarya</taxon>
        <taxon>Ascomycota</taxon>
        <taxon>Pezizomycotina</taxon>
        <taxon>Sordariomycetes</taxon>
        <taxon>Hypocreomycetidae</taxon>
        <taxon>Hypocreales</taxon>
        <taxon>Cordycipitaceae</taxon>
        <taxon>Beauveria</taxon>
    </lineage>
</organism>
<dbReference type="PRINTS" id="PR00766">
    <property type="entry name" value="CUDAOXIDASE"/>
</dbReference>
<dbReference type="GO" id="GO:0005507">
    <property type="term" value="F:copper ion binding"/>
    <property type="evidence" value="ECO:0007669"/>
    <property type="project" value="InterPro"/>
</dbReference>
<feature type="domain" description="Copper amine oxidase catalytic" evidence="3">
    <location>
        <begin position="967"/>
        <end position="1363"/>
    </location>
</feature>
<dbReference type="InterPro" id="IPR015798">
    <property type="entry name" value="Cu_amine_oxidase_C"/>
</dbReference>
<dbReference type="GO" id="GO:0048038">
    <property type="term" value="F:quinone binding"/>
    <property type="evidence" value="ECO:0007669"/>
    <property type="project" value="InterPro"/>
</dbReference>
<dbReference type="PANTHER" id="PTHR37535:SF2">
    <property type="entry name" value="FINGER DOMAIN PROTEIN, PUTATIVE (AFU_ORTHOLOGUE AFUA_6G09300)-RELATED"/>
    <property type="match status" value="1"/>
</dbReference>
<evidence type="ECO:0000256" key="1">
    <source>
        <dbReference type="ARBA" id="ARBA00001935"/>
    </source>
</evidence>
<dbReference type="HOGENOM" id="CLU_255380_0_0_1"/>
<name>J4KM93_BEAB2</name>
<evidence type="ECO:0000259" key="4">
    <source>
        <dbReference type="Pfam" id="PF09248"/>
    </source>
</evidence>